<dbReference type="AlphaFoldDB" id="A0A2N9WU40"/>
<accession>A0A2N9WU40</accession>
<proteinExistence type="predicted"/>
<reference evidence="1 2" key="1">
    <citation type="journal article" date="2017" name="MBio">
        <title>Type VI secretion-mediated competition in the bee gut microbiome.</title>
        <authorList>
            <person name="Steele M.I."/>
            <person name="Kwong W.K."/>
            <person name="Powell J.E."/>
            <person name="Whiteley M."/>
            <person name="Moran N.A."/>
        </authorList>
    </citation>
    <scope>NUCLEOTIDE SEQUENCE [LARGE SCALE GENOMIC DNA]</scope>
    <source>
        <strain evidence="1 2">App2-2</strain>
    </source>
</reference>
<dbReference type="EMBL" id="MDVB01000059">
    <property type="protein sequence ID" value="PIT15521.1"/>
    <property type="molecule type" value="Genomic_DNA"/>
</dbReference>
<evidence type="ECO:0000313" key="1">
    <source>
        <dbReference type="EMBL" id="PIT15521.1"/>
    </source>
</evidence>
<gene>
    <name evidence="1" type="ORF">BGI32_05525</name>
</gene>
<comment type="caution">
    <text evidence="1">The sequence shown here is derived from an EMBL/GenBank/DDBJ whole genome shotgun (WGS) entry which is preliminary data.</text>
</comment>
<evidence type="ECO:0000313" key="2">
    <source>
        <dbReference type="Proteomes" id="UP000231293"/>
    </source>
</evidence>
<protein>
    <submittedName>
        <fullName evidence="1">Uncharacterized protein</fullName>
    </submittedName>
</protein>
<sequence length="103" mass="12073">MKLSNIENEHEERIGFEAILIQISKHSTLFTKEIMLHVLVFYIQSESRNLVLFGIFRYYKGLAIPVYKVLSIYNTPVKCYTVNSAAYIDIFSNKKDFLYGLLR</sequence>
<organism evidence="1 2">
    <name type="scientific">Snodgrassella alvi</name>
    <dbReference type="NCBI Taxonomy" id="1196083"/>
    <lineage>
        <taxon>Bacteria</taxon>
        <taxon>Pseudomonadati</taxon>
        <taxon>Pseudomonadota</taxon>
        <taxon>Betaproteobacteria</taxon>
        <taxon>Neisseriales</taxon>
        <taxon>Neisseriaceae</taxon>
        <taxon>Snodgrassella</taxon>
    </lineage>
</organism>
<dbReference type="Proteomes" id="UP000231293">
    <property type="component" value="Unassembled WGS sequence"/>
</dbReference>
<name>A0A2N9WU40_9NEIS</name>